<evidence type="ECO:0000313" key="2">
    <source>
        <dbReference type="Proteomes" id="UP000027222"/>
    </source>
</evidence>
<keyword evidence="2" id="KW-1185">Reference proteome</keyword>
<protein>
    <submittedName>
        <fullName evidence="1">Uncharacterized protein</fullName>
    </submittedName>
</protein>
<gene>
    <name evidence="1" type="ORF">GALMADRAFT_225845</name>
</gene>
<dbReference type="Proteomes" id="UP000027222">
    <property type="component" value="Unassembled WGS sequence"/>
</dbReference>
<name>A0A067T8C3_GALM3</name>
<reference evidence="2" key="1">
    <citation type="journal article" date="2014" name="Proc. Natl. Acad. Sci. U.S.A.">
        <title>Extensive sampling of basidiomycete genomes demonstrates inadequacy of the white-rot/brown-rot paradigm for wood decay fungi.</title>
        <authorList>
            <person name="Riley R."/>
            <person name="Salamov A.A."/>
            <person name="Brown D.W."/>
            <person name="Nagy L.G."/>
            <person name="Floudas D."/>
            <person name="Held B.W."/>
            <person name="Levasseur A."/>
            <person name="Lombard V."/>
            <person name="Morin E."/>
            <person name="Otillar R."/>
            <person name="Lindquist E.A."/>
            <person name="Sun H."/>
            <person name="LaButti K.M."/>
            <person name="Schmutz J."/>
            <person name="Jabbour D."/>
            <person name="Luo H."/>
            <person name="Baker S.E."/>
            <person name="Pisabarro A.G."/>
            <person name="Walton J.D."/>
            <person name="Blanchette R.A."/>
            <person name="Henrissat B."/>
            <person name="Martin F."/>
            <person name="Cullen D."/>
            <person name="Hibbett D.S."/>
            <person name="Grigoriev I.V."/>
        </authorList>
    </citation>
    <scope>NUCLEOTIDE SEQUENCE [LARGE SCALE GENOMIC DNA]</scope>
    <source>
        <strain evidence="2">CBS 339.88</strain>
    </source>
</reference>
<sequence length="186" mass="21480">MTIKTDLNRVMFVNSLARRQVESTWQHNRVARALLFGTDCQHVMPINLVQKRFVDELETVDDLDVTKWLSTPLDLETGVRADCLDDRTLEVDRFPFDSKYQLPAAYTIMWSHEASGFYSSNRKHCPNSSIPKVTNYKLHWNKGNIIVMKHRLGPFHYILDIEEADLSLVIAIVASAIETGRMSDRR</sequence>
<dbReference type="AlphaFoldDB" id="A0A067T8C3"/>
<dbReference type="HOGENOM" id="CLU_1454513_0_0_1"/>
<proteinExistence type="predicted"/>
<dbReference type="EMBL" id="KL142379">
    <property type="protein sequence ID" value="KDR76164.1"/>
    <property type="molecule type" value="Genomic_DNA"/>
</dbReference>
<accession>A0A067T8C3</accession>
<organism evidence="1 2">
    <name type="scientific">Galerina marginata (strain CBS 339.88)</name>
    <dbReference type="NCBI Taxonomy" id="685588"/>
    <lineage>
        <taxon>Eukaryota</taxon>
        <taxon>Fungi</taxon>
        <taxon>Dikarya</taxon>
        <taxon>Basidiomycota</taxon>
        <taxon>Agaricomycotina</taxon>
        <taxon>Agaricomycetes</taxon>
        <taxon>Agaricomycetidae</taxon>
        <taxon>Agaricales</taxon>
        <taxon>Agaricineae</taxon>
        <taxon>Strophariaceae</taxon>
        <taxon>Galerina</taxon>
    </lineage>
</organism>
<evidence type="ECO:0000313" key="1">
    <source>
        <dbReference type="EMBL" id="KDR76164.1"/>
    </source>
</evidence>